<proteinExistence type="predicted"/>
<dbReference type="EMBL" id="AP009152">
    <property type="protein sequence ID" value="BAG28355.1"/>
    <property type="molecule type" value="Genomic_DNA"/>
</dbReference>
<organism evidence="2 3">
    <name type="scientific">Kocuria rhizophila (strain ATCC 9341 / DSM 348 / NBRC 103217 / DC2201)</name>
    <dbReference type="NCBI Taxonomy" id="378753"/>
    <lineage>
        <taxon>Bacteria</taxon>
        <taxon>Bacillati</taxon>
        <taxon>Actinomycetota</taxon>
        <taxon>Actinomycetes</taxon>
        <taxon>Micrococcales</taxon>
        <taxon>Micrococcaceae</taxon>
        <taxon>Kocuria</taxon>
    </lineage>
</organism>
<evidence type="ECO:0000256" key="1">
    <source>
        <dbReference type="SAM" id="MobiDB-lite"/>
    </source>
</evidence>
<dbReference type="HOGENOM" id="CLU_2699874_0_0_11"/>
<evidence type="ECO:0000313" key="2">
    <source>
        <dbReference type="EMBL" id="BAG28355.1"/>
    </source>
</evidence>
<dbReference type="AlphaFoldDB" id="B2GIG5"/>
<reference evidence="2 3" key="1">
    <citation type="journal article" date="2008" name="J. Bacteriol.">
        <title>Complete genome sequence of the soil actinomycete Kocuria rhizophila.</title>
        <authorList>
            <person name="Takarada H."/>
            <person name="Sekine M."/>
            <person name="Kosugi H."/>
            <person name="Matsuo Y."/>
            <person name="Fujisawa T."/>
            <person name="Omata S."/>
            <person name="Kishi E."/>
            <person name="Shimizu A."/>
            <person name="Tsukatani N."/>
            <person name="Tanikawa S."/>
            <person name="Fujita N."/>
            <person name="Harayama S."/>
        </authorList>
    </citation>
    <scope>NUCLEOTIDE SEQUENCE [LARGE SCALE GENOMIC DNA]</scope>
    <source>
        <strain evidence="3">ATCC 9341 / DSM 348 / NBRC 103217 / DC2201</strain>
    </source>
</reference>
<dbReference type="Proteomes" id="UP000008838">
    <property type="component" value="Chromosome"/>
</dbReference>
<feature type="compositionally biased region" description="Basic and acidic residues" evidence="1">
    <location>
        <begin position="51"/>
        <end position="61"/>
    </location>
</feature>
<gene>
    <name evidence="2" type="ordered locus">KRH_00080</name>
</gene>
<keyword evidence="3" id="KW-1185">Reference proteome</keyword>
<protein>
    <submittedName>
        <fullName evidence="2">Uncharacterized protein</fullName>
    </submittedName>
</protein>
<dbReference type="KEGG" id="krh:KRH_00080"/>
<accession>B2GIG5</accession>
<name>B2GIG5_KOCRD</name>
<evidence type="ECO:0000313" key="3">
    <source>
        <dbReference type="Proteomes" id="UP000008838"/>
    </source>
</evidence>
<sequence>MGDVTASGDQCVTEPGADRDGGGPWRPAASSPVTGQGPRHWEVVAPGGRGTGEDLERERPQRSGNAKTPGHAR</sequence>
<feature type="region of interest" description="Disordered" evidence="1">
    <location>
        <begin position="1"/>
        <end position="73"/>
    </location>
</feature>